<keyword evidence="1 4" id="KW-0808">Transferase</keyword>
<dbReference type="AlphaFoldDB" id="A0A410QFG3"/>
<reference evidence="8" key="1">
    <citation type="submission" date="2019-01" db="EMBL/GenBank/DDBJ databases">
        <title>Draft genomes of a novel of Sporanaerobacter strains.</title>
        <authorList>
            <person name="Ma S."/>
        </authorList>
    </citation>
    <scope>NUCLEOTIDE SEQUENCE [LARGE SCALE GENOMIC DNA]</scope>
    <source>
        <strain evidence="8">NJN-17</strain>
    </source>
</reference>
<dbReference type="GO" id="GO:0006633">
    <property type="term" value="P:fatty acid biosynthetic process"/>
    <property type="evidence" value="ECO:0007669"/>
    <property type="project" value="TreeGrafter"/>
</dbReference>
<dbReference type="SUPFAM" id="SSF55048">
    <property type="entry name" value="Probable ACP-binding domain of malonyl-CoA ACP transacylase"/>
    <property type="match status" value="1"/>
</dbReference>
<dbReference type="NCBIfam" id="TIGR00128">
    <property type="entry name" value="fabD"/>
    <property type="match status" value="1"/>
</dbReference>
<evidence type="ECO:0000313" key="7">
    <source>
        <dbReference type="EMBL" id="QAT62568.1"/>
    </source>
</evidence>
<dbReference type="InterPro" id="IPR050858">
    <property type="entry name" value="Mal-CoA-ACP_Trans/PKS_FabD"/>
</dbReference>
<dbReference type="KEGG" id="spoa:EQM13_13845"/>
<dbReference type="SUPFAM" id="SSF52151">
    <property type="entry name" value="FabD/lysophospholipase-like"/>
    <property type="match status" value="1"/>
</dbReference>
<evidence type="ECO:0000256" key="4">
    <source>
        <dbReference type="PIRNR" id="PIRNR000446"/>
    </source>
</evidence>
<comment type="catalytic activity">
    <reaction evidence="3 4">
        <text>holo-[ACP] + malonyl-CoA = malonyl-[ACP] + CoA</text>
        <dbReference type="Rhea" id="RHEA:41792"/>
        <dbReference type="Rhea" id="RHEA-COMP:9623"/>
        <dbReference type="Rhea" id="RHEA-COMP:9685"/>
        <dbReference type="ChEBI" id="CHEBI:57287"/>
        <dbReference type="ChEBI" id="CHEBI:57384"/>
        <dbReference type="ChEBI" id="CHEBI:64479"/>
        <dbReference type="ChEBI" id="CHEBI:78449"/>
        <dbReference type="EC" id="2.3.1.39"/>
    </reaction>
</comment>
<evidence type="ECO:0000256" key="1">
    <source>
        <dbReference type="ARBA" id="ARBA00022679"/>
    </source>
</evidence>
<dbReference type="PIRSF" id="PIRSF000446">
    <property type="entry name" value="Mct"/>
    <property type="match status" value="1"/>
</dbReference>
<gene>
    <name evidence="7" type="primary">fabD</name>
    <name evidence="7" type="ORF">EQM13_13845</name>
</gene>
<dbReference type="PANTHER" id="PTHR42681:SF1">
    <property type="entry name" value="MALONYL-COA-ACYL CARRIER PROTEIN TRANSACYLASE, MITOCHONDRIAL"/>
    <property type="match status" value="1"/>
</dbReference>
<dbReference type="Gene3D" id="3.30.70.250">
    <property type="entry name" value="Malonyl-CoA ACP transacylase, ACP-binding"/>
    <property type="match status" value="1"/>
</dbReference>
<dbReference type="Pfam" id="PF00698">
    <property type="entry name" value="Acyl_transf_1"/>
    <property type="match status" value="1"/>
</dbReference>
<evidence type="ECO:0000256" key="3">
    <source>
        <dbReference type="ARBA" id="ARBA00048462"/>
    </source>
</evidence>
<dbReference type="InterPro" id="IPR014043">
    <property type="entry name" value="Acyl_transferase_dom"/>
</dbReference>
<protein>
    <recommendedName>
        <fullName evidence="4">Malonyl CoA-acyl carrier protein transacylase</fullName>
        <ecNumber evidence="4">2.3.1.39</ecNumber>
    </recommendedName>
</protein>
<dbReference type="Proteomes" id="UP000287969">
    <property type="component" value="Chromosome"/>
</dbReference>
<dbReference type="PANTHER" id="PTHR42681">
    <property type="entry name" value="MALONYL-COA-ACYL CARRIER PROTEIN TRANSACYLASE, MITOCHONDRIAL"/>
    <property type="match status" value="1"/>
</dbReference>
<dbReference type="EC" id="2.3.1.39" evidence="4"/>
<comment type="similarity">
    <text evidence="4">Belongs to the fabD family.</text>
</comment>
<accession>A0A410QFG3</accession>
<keyword evidence="8" id="KW-1185">Reference proteome</keyword>
<proteinExistence type="inferred from homology"/>
<sequence>MGKAAFIFPGQGAQYVGMGKDFYERFSVSREVFDEADESLNMGLSSLCFEGDEDELKKTENTQPAILTTSIAILRAVEKMGIDCDYTAGLSLGEYSSLVKAESISFSDAVKVVKKRGKYMQEAVPEGKGGMAAILGLDKEGVLKAIEESRQYGVVEVANYNSPEQIVISGEIRPLNVACDKAKKLGAKKAVILRVSAPFHCKLLEPAGEKLKDELKNIDIFPLKKEVIANVDAKPVKRESIIPNLIKQVSSPVLWTDTISFMLKEGTDTFVEMGPGKSLTGFVKRIAKYENVEVNAYNVSNIEEYNELCDFFNKRRY</sequence>
<evidence type="ECO:0000256" key="5">
    <source>
        <dbReference type="PIRSR" id="PIRSR000446-1"/>
    </source>
</evidence>
<dbReference type="OrthoDB" id="9805460at2"/>
<dbReference type="InterPro" id="IPR016035">
    <property type="entry name" value="Acyl_Trfase/lysoPLipase"/>
</dbReference>
<feature type="active site" evidence="5">
    <location>
        <position position="91"/>
    </location>
</feature>
<feature type="active site" evidence="5">
    <location>
        <position position="200"/>
    </location>
</feature>
<evidence type="ECO:0000313" key="8">
    <source>
        <dbReference type="Proteomes" id="UP000287969"/>
    </source>
</evidence>
<organism evidence="7 8">
    <name type="scientific">Acidilutibacter cellobiosedens</name>
    <dbReference type="NCBI Taxonomy" id="2507161"/>
    <lineage>
        <taxon>Bacteria</taxon>
        <taxon>Bacillati</taxon>
        <taxon>Bacillota</taxon>
        <taxon>Tissierellia</taxon>
        <taxon>Tissierellales</taxon>
        <taxon>Acidilutibacteraceae</taxon>
        <taxon>Acidilutibacter</taxon>
    </lineage>
</organism>
<name>A0A410QFG3_9FIRM</name>
<dbReference type="SMART" id="SM00827">
    <property type="entry name" value="PKS_AT"/>
    <property type="match status" value="1"/>
</dbReference>
<dbReference type="GO" id="GO:0004314">
    <property type="term" value="F:[acyl-carrier-protein] S-malonyltransferase activity"/>
    <property type="evidence" value="ECO:0007669"/>
    <property type="project" value="UniProtKB-EC"/>
</dbReference>
<feature type="domain" description="Malonyl-CoA:ACP transacylase (MAT)" evidence="6">
    <location>
        <begin position="7"/>
        <end position="302"/>
    </location>
</feature>
<dbReference type="InterPro" id="IPR004410">
    <property type="entry name" value="Malonyl_CoA-ACP_transAc_FabD"/>
</dbReference>
<evidence type="ECO:0000259" key="6">
    <source>
        <dbReference type="SMART" id="SM00827"/>
    </source>
</evidence>
<dbReference type="Gene3D" id="3.40.366.10">
    <property type="entry name" value="Malonyl-Coenzyme A Acyl Carrier Protein, domain 2"/>
    <property type="match status" value="1"/>
</dbReference>
<keyword evidence="2 4" id="KW-0012">Acyltransferase</keyword>
<dbReference type="GO" id="GO:0005829">
    <property type="term" value="C:cytosol"/>
    <property type="evidence" value="ECO:0007669"/>
    <property type="project" value="TreeGrafter"/>
</dbReference>
<dbReference type="RefSeq" id="WP_128753007.1">
    <property type="nucleotide sequence ID" value="NZ_CP035282.1"/>
</dbReference>
<dbReference type="FunFam" id="3.30.70.250:FF:000001">
    <property type="entry name" value="Malonyl CoA-acyl carrier protein transacylase"/>
    <property type="match status" value="1"/>
</dbReference>
<dbReference type="InterPro" id="IPR024925">
    <property type="entry name" value="Malonyl_CoA-ACP_transAc"/>
</dbReference>
<dbReference type="InterPro" id="IPR016036">
    <property type="entry name" value="Malonyl_transacylase_ACP-bd"/>
</dbReference>
<evidence type="ECO:0000256" key="2">
    <source>
        <dbReference type="ARBA" id="ARBA00023315"/>
    </source>
</evidence>
<dbReference type="EMBL" id="CP035282">
    <property type="protein sequence ID" value="QAT62568.1"/>
    <property type="molecule type" value="Genomic_DNA"/>
</dbReference>
<dbReference type="InterPro" id="IPR001227">
    <property type="entry name" value="Ac_transferase_dom_sf"/>
</dbReference>